<dbReference type="InterPro" id="IPR028082">
    <property type="entry name" value="Peripla_BP_I"/>
</dbReference>
<dbReference type="CDD" id="cd06339">
    <property type="entry name" value="PBP1_YraM_LppC_lipoprotein-like"/>
    <property type="match status" value="1"/>
</dbReference>
<dbReference type="STRING" id="595536.GCA_000178815_03767"/>
<dbReference type="EMBL" id="CP023737">
    <property type="protein sequence ID" value="ATQ67651.1"/>
    <property type="molecule type" value="Genomic_DNA"/>
</dbReference>
<dbReference type="KEGG" id="mtw:CQW49_06940"/>
<evidence type="ECO:0000313" key="6">
    <source>
        <dbReference type="Proteomes" id="UP000230709"/>
    </source>
</evidence>
<comment type="similarity">
    <text evidence="1">Belongs to the leucine-binding protein family.</text>
</comment>
<organism evidence="5 6">
    <name type="scientific">Methylosinus trichosporium (strain ATCC 35070 / NCIMB 11131 / UNIQEM 75 / OB3b)</name>
    <dbReference type="NCBI Taxonomy" id="595536"/>
    <lineage>
        <taxon>Bacteria</taxon>
        <taxon>Pseudomonadati</taxon>
        <taxon>Pseudomonadota</taxon>
        <taxon>Alphaproteobacteria</taxon>
        <taxon>Hyphomicrobiales</taxon>
        <taxon>Methylocystaceae</taxon>
        <taxon>Methylosinus</taxon>
    </lineage>
</organism>
<dbReference type="InterPro" id="IPR051010">
    <property type="entry name" value="BCAA_transport"/>
</dbReference>
<dbReference type="Proteomes" id="UP000230709">
    <property type="component" value="Chromosome"/>
</dbReference>
<dbReference type="PANTHER" id="PTHR30483">
    <property type="entry name" value="LEUCINE-SPECIFIC-BINDING PROTEIN"/>
    <property type="match status" value="1"/>
</dbReference>
<sequence>MGHVGESSRRGIASTARALLLLGAALSLIACNPLSGPGVPGARDTKLAAPLGAVEVGPLTDGSEQIGTGATRIALIVPLSQASGPSQVGASLRNAAKLAYAESGANDVTILVKDDHSTPAGAAQATQAALNEGAEIVIGPVFSGSVREAARVARDAGKPVIAFSTDASVGGHGVYLLSFQVESYVQRVVGYAAERGKKSVAVLAPEGDYGNVALAQFQQSAAEHDLRVLTIERYKPGALQPSVQRIAAASEQIDALFIPEQAEAMTAVSRELMAANIDTKRIQILGTGLWNDARVLKLPALQGAWFVAPENAGFNALAQRYRAKFNADPARIATLAYDAVSLAIALSRSQGSQRYSENVLTNPSGFNGADGVFRFKADGSNDRGLSVLEISGGAAKVLAPAPRSFTGNGA</sequence>
<dbReference type="RefSeq" id="WP_003612002.1">
    <property type="nucleotide sequence ID" value="NZ_ADVE02000001.1"/>
</dbReference>
<keyword evidence="2" id="KW-0732">Signal</keyword>
<evidence type="ECO:0000259" key="4">
    <source>
        <dbReference type="Pfam" id="PF13458"/>
    </source>
</evidence>
<dbReference type="GO" id="GO:0006865">
    <property type="term" value="P:amino acid transport"/>
    <property type="evidence" value="ECO:0007669"/>
    <property type="project" value="UniProtKB-KW"/>
</dbReference>
<dbReference type="PANTHER" id="PTHR30483:SF6">
    <property type="entry name" value="PERIPLASMIC BINDING PROTEIN OF ABC TRANSPORTER FOR NATURAL AMINO ACIDS"/>
    <property type="match status" value="1"/>
</dbReference>
<dbReference type="Gene3D" id="3.40.50.2300">
    <property type="match status" value="2"/>
</dbReference>
<proteinExistence type="inferred from homology"/>
<evidence type="ECO:0000313" key="5">
    <source>
        <dbReference type="EMBL" id="ATQ67651.1"/>
    </source>
</evidence>
<dbReference type="SUPFAM" id="SSF53822">
    <property type="entry name" value="Periplasmic binding protein-like I"/>
    <property type="match status" value="1"/>
</dbReference>
<evidence type="ECO:0000256" key="3">
    <source>
        <dbReference type="ARBA" id="ARBA00022970"/>
    </source>
</evidence>
<evidence type="ECO:0000256" key="1">
    <source>
        <dbReference type="ARBA" id="ARBA00010062"/>
    </source>
</evidence>
<name>A0A2D2CY29_METT3</name>
<keyword evidence="3" id="KW-0813">Transport</keyword>
<keyword evidence="3" id="KW-0029">Amino-acid transport</keyword>
<protein>
    <submittedName>
        <fullName evidence="5">Penicillin-binding protein activator</fullName>
    </submittedName>
</protein>
<accession>A0A2D2CY29</accession>
<gene>
    <name evidence="5" type="ORF">CQW49_06940</name>
</gene>
<evidence type="ECO:0000256" key="2">
    <source>
        <dbReference type="ARBA" id="ARBA00022729"/>
    </source>
</evidence>
<dbReference type="AlphaFoldDB" id="A0A2D2CY29"/>
<reference evidence="6" key="1">
    <citation type="submission" date="2017-10" db="EMBL/GenBank/DDBJ databases">
        <title>Completed PacBio SMRT sequence of Methylosinus trichosporium OB3b reveals presence of a third large plasmid.</title>
        <authorList>
            <person name="Charles T.C."/>
            <person name="Lynch M.D.J."/>
            <person name="Heil J.R."/>
            <person name="Cheng J."/>
        </authorList>
    </citation>
    <scope>NUCLEOTIDE SEQUENCE [LARGE SCALE GENOMIC DNA]</scope>
    <source>
        <strain evidence="6">OB3b</strain>
    </source>
</reference>
<dbReference type="Pfam" id="PF13458">
    <property type="entry name" value="Peripla_BP_6"/>
    <property type="match status" value="1"/>
</dbReference>
<dbReference type="InterPro" id="IPR028081">
    <property type="entry name" value="Leu-bd"/>
</dbReference>
<feature type="domain" description="Leucine-binding protein" evidence="4">
    <location>
        <begin position="72"/>
        <end position="393"/>
    </location>
</feature>
<keyword evidence="6" id="KW-1185">Reference proteome</keyword>